<dbReference type="GO" id="GO:0008745">
    <property type="term" value="F:N-acetylmuramoyl-L-alanine amidase activity"/>
    <property type="evidence" value="ECO:0007669"/>
    <property type="project" value="InterPro"/>
</dbReference>
<dbReference type="SUPFAM" id="SSF55846">
    <property type="entry name" value="N-acetylmuramoyl-L-alanine amidase-like"/>
    <property type="match status" value="1"/>
</dbReference>
<dbReference type="CDD" id="cd06583">
    <property type="entry name" value="PGRP"/>
    <property type="match status" value="1"/>
</dbReference>
<sequence>MRARRMKRVSLSIRENCWSRGLSEAILRARQSCDSFYAMRQCMLNRARVNWVMWACALMLGASACAGEGESELASERGALGEGASLPSGERDLVDGDHADHLHHNSVVLASPEAVAEVFDEATNLARLEYPDAFQQVGWMMDAESLAGMEYRVERADGSFSKWEPVEVYWNEGRMFNARVRLNAPTQVMELRGFEGITFAEIEFFEEVVAPEQIQRRERPLPPEAGDGGPIGTRRQASVAPRSLVIPRSEWGAINPGKICGSVVAPYRASIHHTYSPSSDGGDAAARMRQMQDYHINTRGWCDIGYHFIVSQAGNIYQGRSRSDRPGAHVGNQNSGNVGISFIADFTTQTPSQTQLNAGARMLKWVHETHGVSMTRTAVKGHREWPGQSTSCPGGNMISSLDTLLQKTRDLINPPAPQTYEVELDVTLKGGESFVNQGSSEGVADALPGAEVSAEIVLKNASSSVIRGVRLGYAFDELGLTPLSYTIESDHPALDQSSWSTNDAMEVESNPEPAQMGRSGELVMNAFSAGESKRVVVTLRADAYSFAMAPFGGVRAFVTHIDDVYAQSAFGSAPTVNRTGTTLRDHAGLDIFASDAWFFEGPEGPDVEGWTAEGTDAFDDFRLNTSHGLLALHLVGEGATVSSPQWTSIDADAFPELVLRARSHDGEHIKAVYWARDGEEFSEERSVRFEAAGDSEYHDLIVNLSEHPQWSGQVKALRIAPLAQGAPSEEESGWYDMDHIYFQNRAEGTTTTEFGPVIDQAAVALLADDEEQPGVGGPDRDSDQGGRTPGLGANDGEQPGVRTASGCATTGQQGGGAPAAALVMLLGWMLTRRRRRAA</sequence>
<organism evidence="5 6">
    <name type="scientific">Lujinxingia vulgaris</name>
    <dbReference type="NCBI Taxonomy" id="2600176"/>
    <lineage>
        <taxon>Bacteria</taxon>
        <taxon>Deltaproteobacteria</taxon>
        <taxon>Bradymonadales</taxon>
        <taxon>Lujinxingiaceae</taxon>
        <taxon>Lujinxingia</taxon>
    </lineage>
</organism>
<dbReference type="GO" id="GO:0008270">
    <property type="term" value="F:zinc ion binding"/>
    <property type="evidence" value="ECO:0007669"/>
    <property type="project" value="InterPro"/>
</dbReference>
<dbReference type="SMART" id="SM00644">
    <property type="entry name" value="Ami_2"/>
    <property type="match status" value="1"/>
</dbReference>
<evidence type="ECO:0000259" key="4">
    <source>
        <dbReference type="SMART" id="SM00701"/>
    </source>
</evidence>
<feature type="region of interest" description="Disordered" evidence="2">
    <location>
        <begin position="76"/>
        <end position="95"/>
    </location>
</feature>
<dbReference type="PANTHER" id="PTHR11022:SF41">
    <property type="entry name" value="PEPTIDOGLYCAN-RECOGNITION PROTEIN LC-RELATED"/>
    <property type="match status" value="1"/>
</dbReference>
<dbReference type="NCBIfam" id="TIGR03382">
    <property type="entry name" value="GC_trans_RRR"/>
    <property type="match status" value="1"/>
</dbReference>
<evidence type="ECO:0000256" key="2">
    <source>
        <dbReference type="SAM" id="MobiDB-lite"/>
    </source>
</evidence>
<proteinExistence type="inferred from homology"/>
<feature type="region of interest" description="Disordered" evidence="2">
    <location>
        <begin position="218"/>
        <end position="239"/>
    </location>
</feature>
<dbReference type="InterPro" id="IPR002502">
    <property type="entry name" value="Amidase_domain"/>
</dbReference>
<dbReference type="AlphaFoldDB" id="A0A5C6X271"/>
<dbReference type="PANTHER" id="PTHR11022">
    <property type="entry name" value="PEPTIDOGLYCAN RECOGNITION PROTEIN"/>
    <property type="match status" value="1"/>
</dbReference>
<name>A0A5C6X271_9DELT</name>
<reference evidence="5 6" key="1">
    <citation type="submission" date="2019-08" db="EMBL/GenBank/DDBJ databases">
        <title>Bradymonadales sp. TMQ4.</title>
        <authorList>
            <person name="Liang Q."/>
        </authorList>
    </citation>
    <scope>NUCLEOTIDE SEQUENCE [LARGE SCALE GENOMIC DNA]</scope>
    <source>
        <strain evidence="5 6">TMQ4</strain>
    </source>
</reference>
<evidence type="ECO:0000313" key="6">
    <source>
        <dbReference type="Proteomes" id="UP000321412"/>
    </source>
</evidence>
<dbReference type="Pfam" id="PF01510">
    <property type="entry name" value="Amidase_2"/>
    <property type="match status" value="1"/>
</dbReference>
<dbReference type="InterPro" id="IPR017756">
    <property type="entry name" value="TM_Gly-Cys-Arg_CS"/>
</dbReference>
<dbReference type="EMBL" id="VOSM01000007">
    <property type="protein sequence ID" value="TXD35922.1"/>
    <property type="molecule type" value="Genomic_DNA"/>
</dbReference>
<gene>
    <name evidence="5" type="ORF">FRC98_14725</name>
</gene>
<dbReference type="InterPro" id="IPR006619">
    <property type="entry name" value="PGRP_domain_met/bac"/>
</dbReference>
<comment type="caution">
    <text evidence="5">The sequence shown here is derived from an EMBL/GenBank/DDBJ whole genome shotgun (WGS) entry which is preliminary data.</text>
</comment>
<dbReference type="Gene3D" id="3.40.80.10">
    <property type="entry name" value="Peptidoglycan recognition protein-like"/>
    <property type="match status" value="1"/>
</dbReference>
<evidence type="ECO:0008006" key="7">
    <source>
        <dbReference type="Google" id="ProtNLM"/>
    </source>
</evidence>
<feature type="domain" description="N-acetylmuramoyl-L-alanine amidase" evidence="3">
    <location>
        <begin position="257"/>
        <end position="394"/>
    </location>
</feature>
<evidence type="ECO:0000256" key="1">
    <source>
        <dbReference type="ARBA" id="ARBA00007553"/>
    </source>
</evidence>
<dbReference type="SMART" id="SM00701">
    <property type="entry name" value="PGRP"/>
    <property type="match status" value="1"/>
</dbReference>
<accession>A0A5C6X271</accession>
<dbReference type="GO" id="GO:0009253">
    <property type="term" value="P:peptidoglycan catabolic process"/>
    <property type="evidence" value="ECO:0007669"/>
    <property type="project" value="InterPro"/>
</dbReference>
<keyword evidence="6" id="KW-1185">Reference proteome</keyword>
<dbReference type="OrthoDB" id="8754850at2"/>
<feature type="region of interest" description="Disordered" evidence="2">
    <location>
        <begin position="770"/>
        <end position="816"/>
    </location>
</feature>
<protein>
    <recommendedName>
        <fullName evidence="7">N-acetylmuramoyl-L-alanine amidase</fullName>
    </recommendedName>
</protein>
<comment type="similarity">
    <text evidence="1">Belongs to the N-acetylmuramoyl-L-alanine amidase 2 family.</text>
</comment>
<evidence type="ECO:0000259" key="3">
    <source>
        <dbReference type="SMART" id="SM00644"/>
    </source>
</evidence>
<dbReference type="InterPro" id="IPR036505">
    <property type="entry name" value="Amidase/PGRP_sf"/>
</dbReference>
<evidence type="ECO:0000313" key="5">
    <source>
        <dbReference type="EMBL" id="TXD35922.1"/>
    </source>
</evidence>
<dbReference type="InterPro" id="IPR015510">
    <property type="entry name" value="PGRP"/>
</dbReference>
<feature type="domain" description="Peptidoglycan recognition protein family" evidence="4">
    <location>
        <begin position="243"/>
        <end position="386"/>
    </location>
</feature>
<dbReference type="Proteomes" id="UP000321412">
    <property type="component" value="Unassembled WGS sequence"/>
</dbReference>